<dbReference type="HOGENOM" id="CLU_3114638_0_0_9"/>
<reference evidence="1 2" key="1">
    <citation type="journal article" date="2015" name="Genome Announc.">
        <title>Complete genome sequences for 35 biothreat assay-relevant bacillus species.</title>
        <authorList>
            <person name="Johnson S.L."/>
            <person name="Daligault H.E."/>
            <person name="Davenport K.W."/>
            <person name="Jaissle J."/>
            <person name="Frey K.G."/>
            <person name="Ladner J.T."/>
            <person name="Broomall S.M."/>
            <person name="Bishop-Lilly K.A."/>
            <person name="Bruce D.C."/>
            <person name="Gibbons H.S."/>
            <person name="Coyne S.R."/>
            <person name="Lo C.C."/>
            <person name="Meincke L."/>
            <person name="Munk A.C."/>
            <person name="Koroleva G.I."/>
            <person name="Rosenzweig C.N."/>
            <person name="Palacios G.F."/>
            <person name="Redden C.L."/>
            <person name="Minogue T.D."/>
            <person name="Chain P.S."/>
        </authorList>
    </citation>
    <scope>NUCLEOTIDE SEQUENCE [LARGE SCALE GENOMIC DNA]</scope>
    <source>
        <strain evidence="2">ATCC 14581 / DSM 32 / JCM 2506 / NBRC 15308 / NCIMB 9376 / NCTC 10342 / NRRL B-14308 / VKM B-512</strain>
    </source>
</reference>
<accession>A0A0B6AM40</accession>
<evidence type="ECO:0000313" key="2">
    <source>
        <dbReference type="Proteomes" id="UP000031829"/>
    </source>
</evidence>
<dbReference type="KEGG" id="bmeg:BG04_3383"/>
<organism evidence="1 2">
    <name type="scientific">Priestia megaterium (strain ATCC 14581 / DSM 32 / CCUG 1817 / JCM 2506 / NBRC 15308 / NCIMB 9376 / NCTC 10342 / NRRL B-14308 / VKM B-512 / Ford 19)</name>
    <name type="common">Bacillus megaterium</name>
    <dbReference type="NCBI Taxonomy" id="1348623"/>
    <lineage>
        <taxon>Bacteria</taxon>
        <taxon>Bacillati</taxon>
        <taxon>Bacillota</taxon>
        <taxon>Bacilli</taxon>
        <taxon>Bacillales</taxon>
        <taxon>Bacillaceae</taxon>
        <taxon>Priestia</taxon>
    </lineage>
</organism>
<dbReference type="GeneID" id="93646145"/>
<gene>
    <name evidence="1" type="ORF">BG04_3383</name>
</gene>
<proteinExistence type="predicted"/>
<dbReference type="Proteomes" id="UP000031829">
    <property type="component" value="Chromosome"/>
</dbReference>
<name>A0A0B6AM40_PRIM2</name>
<dbReference type="EMBL" id="CP009920">
    <property type="protein sequence ID" value="AJI24571.1"/>
    <property type="molecule type" value="Genomic_DNA"/>
</dbReference>
<protein>
    <submittedName>
        <fullName evidence="1">Uncharacterized protein</fullName>
    </submittedName>
</protein>
<evidence type="ECO:0000313" key="1">
    <source>
        <dbReference type="EMBL" id="AJI24571.1"/>
    </source>
</evidence>
<dbReference type="RefSeq" id="WP_155276312.1">
    <property type="nucleotide sequence ID" value="NZ_BCVB01000007.1"/>
</dbReference>
<dbReference type="AlphaFoldDB" id="A0A0B6AM40"/>
<sequence length="50" mass="5692">MKKTEKYKTGSKVINAKAEEQIRSMTSSKKTEETYKQLLKEAEALAKKAN</sequence>